<feature type="compositionally biased region" description="Basic and acidic residues" evidence="2">
    <location>
        <begin position="614"/>
        <end position="635"/>
    </location>
</feature>
<feature type="domain" description="Scaffolding anchor of CK1" evidence="3">
    <location>
        <begin position="17"/>
        <end position="280"/>
    </location>
</feature>
<evidence type="ECO:0000256" key="2">
    <source>
        <dbReference type="SAM" id="MobiDB-lite"/>
    </source>
</evidence>
<comment type="similarity">
    <text evidence="1">Belongs to the FAM83 family.</text>
</comment>
<dbReference type="InterPro" id="IPR050944">
    <property type="entry name" value="FAM83"/>
</dbReference>
<feature type="region of interest" description="Disordered" evidence="2">
    <location>
        <begin position="609"/>
        <end position="635"/>
    </location>
</feature>
<dbReference type="GO" id="GO:0007165">
    <property type="term" value="P:signal transduction"/>
    <property type="evidence" value="ECO:0007669"/>
    <property type="project" value="TreeGrafter"/>
</dbReference>
<dbReference type="InParanoid" id="A0A673A1C2"/>
<evidence type="ECO:0000256" key="1">
    <source>
        <dbReference type="ARBA" id="ARBA00006937"/>
    </source>
</evidence>
<reference evidence="4" key="3">
    <citation type="submission" date="2025-09" db="UniProtKB">
        <authorList>
            <consortium name="Ensembl"/>
        </authorList>
    </citation>
    <scope>IDENTIFICATION</scope>
</reference>
<dbReference type="SUPFAM" id="SSF56024">
    <property type="entry name" value="Phospholipase D/nuclease"/>
    <property type="match status" value="1"/>
</dbReference>
<accession>A0A673A1C2</accession>
<dbReference type="InterPro" id="IPR012461">
    <property type="entry name" value="SACK1"/>
</dbReference>
<protein>
    <submittedName>
        <fullName evidence="4">Uncharacterized LOC115419375</fullName>
    </submittedName>
</protein>
<sequence length="635" mass="72008">MSDSQEQSLDENVVFLPVKESSPEFLYCETERQALEKLLSSGPEAFYGSISSERSGCFLSPEEVGQITSWAEDYHLSPLQKQENGDQGGSEMEDFSTYFPSLSDLPAPNLELGWPEKSPWATKANVTVHTNPPAEGEPPVREVIRRHLQKACQVIAIVTDRLTDGAVIGDLCGAASRGVPVYIILSQRSIQENFTLNRLRHPNMQVRVLGGKSFCSRSGRVVVGELKEKFLLVDLETVIHGSYSLTWTDAHLHRQLVTVLTGPVVDSFDREFRILFAASLPVPDTWRPVCTYRTHLNDYSDVTLPNHLPLESEVTNPPSPPADSLLDWEEMGVFPKESLFLDNPPELHEDIMAMQIPLQNNMQLDNHHTPMGGFSESRNQFLDTKRIHEHNSPVMNNLPHLSPTHGNTQSFLTDSSNPEKTKRLEHKTDKPLSRQPFTNSDYRLTRHVDNEPEPVHRMETLSPTKTRLLTRENVLEEETNSTDEPKFQVENKPSSRKPIILRVPQTENVGSLSDILKRIRQKSASGFKESKAAVSEMSQSMLDLSVHNKDTDRDGKEVPVPRFRADSFDVGLMTPALALMKKRNDNIKNALYRPLVNFQPRERPRSYAFGAEWTEWRKPRTKTEGEKEERSDMEN</sequence>
<dbReference type="Gene3D" id="3.30.870.10">
    <property type="entry name" value="Endonuclease Chain A"/>
    <property type="match status" value="1"/>
</dbReference>
<feature type="compositionally biased region" description="Polar residues" evidence="2">
    <location>
        <begin position="404"/>
        <end position="416"/>
    </location>
</feature>
<dbReference type="GO" id="GO:0019901">
    <property type="term" value="F:protein kinase binding"/>
    <property type="evidence" value="ECO:0007669"/>
    <property type="project" value="TreeGrafter"/>
</dbReference>
<dbReference type="Ensembl" id="ENSSORT00005023197.1">
    <property type="protein sequence ID" value="ENSSORP00005022532.1"/>
    <property type="gene ID" value="ENSSORG00005010960.1"/>
</dbReference>
<organism evidence="4 5">
    <name type="scientific">Sphaeramia orbicularis</name>
    <name type="common">orbiculate cardinalfish</name>
    <dbReference type="NCBI Taxonomy" id="375764"/>
    <lineage>
        <taxon>Eukaryota</taxon>
        <taxon>Metazoa</taxon>
        <taxon>Chordata</taxon>
        <taxon>Craniata</taxon>
        <taxon>Vertebrata</taxon>
        <taxon>Euteleostomi</taxon>
        <taxon>Actinopterygii</taxon>
        <taxon>Neopterygii</taxon>
        <taxon>Teleostei</taxon>
        <taxon>Neoteleostei</taxon>
        <taxon>Acanthomorphata</taxon>
        <taxon>Gobiaria</taxon>
        <taxon>Kurtiformes</taxon>
        <taxon>Apogonoidei</taxon>
        <taxon>Apogonidae</taxon>
        <taxon>Apogoninae</taxon>
        <taxon>Sphaeramia</taxon>
    </lineage>
</organism>
<evidence type="ECO:0000313" key="5">
    <source>
        <dbReference type="Proteomes" id="UP000472271"/>
    </source>
</evidence>
<reference evidence="4" key="1">
    <citation type="submission" date="2019-06" db="EMBL/GenBank/DDBJ databases">
        <authorList>
            <consortium name="Wellcome Sanger Institute Data Sharing"/>
        </authorList>
    </citation>
    <scope>NUCLEOTIDE SEQUENCE [LARGE SCALE GENOMIC DNA]</scope>
</reference>
<gene>
    <name evidence="4" type="primary">fam83e</name>
</gene>
<feature type="compositionally biased region" description="Basic and acidic residues" evidence="2">
    <location>
        <begin position="417"/>
        <end position="432"/>
    </location>
</feature>
<feature type="region of interest" description="Disordered" evidence="2">
    <location>
        <begin position="400"/>
        <end position="438"/>
    </location>
</feature>
<dbReference type="PANTHER" id="PTHR16181:SF29">
    <property type="entry name" value="PROTEIN FAM83A-RELATED"/>
    <property type="match status" value="1"/>
</dbReference>
<keyword evidence="5" id="KW-1185">Reference proteome</keyword>
<dbReference type="AlphaFoldDB" id="A0A673A1C2"/>
<evidence type="ECO:0000313" key="4">
    <source>
        <dbReference type="Ensembl" id="ENSSORP00005022532.1"/>
    </source>
</evidence>
<dbReference type="Pfam" id="PF07894">
    <property type="entry name" value="SACK1"/>
    <property type="match status" value="1"/>
</dbReference>
<dbReference type="FunCoup" id="A0A673A1C2">
    <property type="interactions" value="1"/>
</dbReference>
<dbReference type="OrthoDB" id="8943940at2759"/>
<proteinExistence type="inferred from homology"/>
<name>A0A673A1C2_9TELE</name>
<dbReference type="PANTHER" id="PTHR16181">
    <property type="entry name" value="PROTEIN FAM83A-RELATED"/>
    <property type="match status" value="1"/>
</dbReference>
<reference evidence="4" key="2">
    <citation type="submission" date="2025-08" db="UniProtKB">
        <authorList>
            <consortium name="Ensembl"/>
        </authorList>
    </citation>
    <scope>IDENTIFICATION</scope>
</reference>
<dbReference type="Proteomes" id="UP000472271">
    <property type="component" value="Chromosome 5"/>
</dbReference>
<evidence type="ECO:0000259" key="3">
    <source>
        <dbReference type="Pfam" id="PF07894"/>
    </source>
</evidence>